<keyword evidence="6" id="KW-1185">Reference proteome</keyword>
<dbReference type="Gene3D" id="3.80.10.10">
    <property type="entry name" value="Ribonuclease Inhibitor"/>
    <property type="match status" value="1"/>
</dbReference>
<organism evidence="5 6">
    <name type="scientific">Capsicum annuum</name>
    <name type="common">Capsicum pepper</name>
    <dbReference type="NCBI Taxonomy" id="4072"/>
    <lineage>
        <taxon>Eukaryota</taxon>
        <taxon>Viridiplantae</taxon>
        <taxon>Streptophyta</taxon>
        <taxon>Embryophyta</taxon>
        <taxon>Tracheophyta</taxon>
        <taxon>Spermatophyta</taxon>
        <taxon>Magnoliopsida</taxon>
        <taxon>eudicotyledons</taxon>
        <taxon>Gunneridae</taxon>
        <taxon>Pentapetalae</taxon>
        <taxon>asterids</taxon>
        <taxon>lamiids</taxon>
        <taxon>Solanales</taxon>
        <taxon>Solanaceae</taxon>
        <taxon>Solanoideae</taxon>
        <taxon>Capsiceae</taxon>
        <taxon>Capsicum</taxon>
    </lineage>
</organism>
<dbReference type="InterPro" id="IPR032675">
    <property type="entry name" value="LRR_dom_sf"/>
</dbReference>
<dbReference type="InterPro" id="IPR027417">
    <property type="entry name" value="P-loop_NTPase"/>
</dbReference>
<dbReference type="GO" id="GO:0016020">
    <property type="term" value="C:membrane"/>
    <property type="evidence" value="ECO:0007669"/>
    <property type="project" value="UniProtKB-SubCell"/>
</dbReference>
<dbReference type="GO" id="GO:0043531">
    <property type="term" value="F:ADP binding"/>
    <property type="evidence" value="ECO:0007669"/>
    <property type="project" value="InterPro"/>
</dbReference>
<dbReference type="PRINTS" id="PR00364">
    <property type="entry name" value="DISEASERSIST"/>
</dbReference>
<dbReference type="InterPro" id="IPR002182">
    <property type="entry name" value="NB-ARC"/>
</dbReference>
<evidence type="ECO:0000313" key="5">
    <source>
        <dbReference type="EMBL" id="PHT65899.1"/>
    </source>
</evidence>
<dbReference type="GO" id="GO:0005524">
    <property type="term" value="F:ATP binding"/>
    <property type="evidence" value="ECO:0007669"/>
    <property type="project" value="UniProtKB-KW"/>
</dbReference>
<dbReference type="EMBL" id="AYRZ02000012">
    <property type="protein sequence ID" value="PHT65899.1"/>
    <property type="molecule type" value="Genomic_DNA"/>
</dbReference>
<dbReference type="SUPFAM" id="SSF52540">
    <property type="entry name" value="P-loop containing nucleoside triphosphate hydrolases"/>
    <property type="match status" value="1"/>
</dbReference>
<reference evidence="5 6" key="2">
    <citation type="journal article" date="2017" name="Genome Biol.">
        <title>New reference genome sequences of hot pepper reveal the massive evolution of plant disease-resistance genes by retroduplication.</title>
        <authorList>
            <person name="Kim S."/>
            <person name="Park J."/>
            <person name="Yeom S.I."/>
            <person name="Kim Y.M."/>
            <person name="Seo E."/>
            <person name="Kim K.T."/>
            <person name="Kim M.S."/>
            <person name="Lee J.M."/>
            <person name="Cheong K."/>
            <person name="Shin H.S."/>
            <person name="Kim S.B."/>
            <person name="Han K."/>
            <person name="Lee J."/>
            <person name="Park M."/>
            <person name="Lee H.A."/>
            <person name="Lee H.Y."/>
            <person name="Lee Y."/>
            <person name="Oh S."/>
            <person name="Lee J.H."/>
            <person name="Choi E."/>
            <person name="Choi E."/>
            <person name="Lee S.E."/>
            <person name="Jeon J."/>
            <person name="Kim H."/>
            <person name="Choi G."/>
            <person name="Song H."/>
            <person name="Lee J."/>
            <person name="Lee S.C."/>
            <person name="Kwon J.K."/>
            <person name="Lee H.Y."/>
            <person name="Koo N."/>
            <person name="Hong Y."/>
            <person name="Kim R.W."/>
            <person name="Kang W.H."/>
            <person name="Huh J.H."/>
            <person name="Kang B.C."/>
            <person name="Yang T.J."/>
            <person name="Lee Y.H."/>
            <person name="Bennetzen J.L."/>
            <person name="Choi D."/>
        </authorList>
    </citation>
    <scope>NUCLEOTIDE SEQUENCE [LARGE SCALE GENOMIC DNA]</scope>
    <source>
        <strain evidence="6">cv. CM334</strain>
    </source>
</reference>
<comment type="caution">
    <text evidence="5">The sequence shown here is derived from an EMBL/GenBank/DDBJ whole genome shotgun (WGS) entry which is preliminary data.</text>
</comment>
<evidence type="ECO:0000256" key="1">
    <source>
        <dbReference type="ARBA" id="ARBA00004170"/>
    </source>
</evidence>
<keyword evidence="3" id="KW-0472">Membrane</keyword>
<name>A0A2G2Y884_CAPAN</name>
<sequence length="333" mass="38698">MANERNWKNNYARAIYDKIFHHFQGAIFLHEFAENSAKYGIQHLQHILLSELLLLKDLRINIFEGTSSIIRRLNEKRVLIILDDVNHGNQLDALAKSHDWFGAGSRIIITTKDKHMLLRYKVDKIYKVWELEDSATHTALGGRIMMHQLIHEMGWHIVCKEASNNLGKYTRLWNPEHIHHALSKVGQVTEAVEGMWLHLPIPKETNVGEDAFKYRDNLRLLKIHNAGVSLAHDFLPNNLIWLHWHGYPMKSLPASFQAKRLACLKTQYSRNAHLWKGIKVLDKLKFLNLSHSQKQVTCPDFTGVPNLEKLILEDCCIMEILSFENKFKDECAF</sequence>
<dbReference type="PANTHER" id="PTHR11017">
    <property type="entry name" value="LEUCINE-RICH REPEAT-CONTAINING PROTEIN"/>
    <property type="match status" value="1"/>
</dbReference>
<proteinExistence type="predicted"/>
<dbReference type="Gene3D" id="3.40.50.300">
    <property type="entry name" value="P-loop containing nucleotide triphosphate hydrolases"/>
    <property type="match status" value="1"/>
</dbReference>
<evidence type="ECO:0000256" key="3">
    <source>
        <dbReference type="ARBA" id="ARBA00023136"/>
    </source>
</evidence>
<dbReference type="AlphaFoldDB" id="A0A2G2Y884"/>
<dbReference type="Pfam" id="PF00931">
    <property type="entry name" value="NB-ARC"/>
    <property type="match status" value="1"/>
</dbReference>
<evidence type="ECO:0000313" key="6">
    <source>
        <dbReference type="Proteomes" id="UP000222542"/>
    </source>
</evidence>
<dbReference type="PANTHER" id="PTHR11017:SF573">
    <property type="entry name" value="ADP-RIBOSYL CYCLASE_CYCLIC ADP-RIBOSE HYDROLASE"/>
    <property type="match status" value="1"/>
</dbReference>
<dbReference type="GO" id="GO:0006952">
    <property type="term" value="P:defense response"/>
    <property type="evidence" value="ECO:0007669"/>
    <property type="project" value="InterPro"/>
</dbReference>
<dbReference type="Gramene" id="PHT65899">
    <property type="protein sequence ID" value="PHT65899"/>
    <property type="gene ID" value="T459_30324"/>
</dbReference>
<accession>A0A2G2Y884</accession>
<keyword evidence="2" id="KW-0175">Coiled coil</keyword>
<gene>
    <name evidence="5" type="ORF">T459_30324</name>
</gene>
<feature type="domain" description="NB-ARC" evidence="4">
    <location>
        <begin position="19"/>
        <end position="130"/>
    </location>
</feature>
<protein>
    <recommendedName>
        <fullName evidence="4">NB-ARC domain-containing protein</fullName>
    </recommendedName>
</protein>
<dbReference type="InterPro" id="IPR044974">
    <property type="entry name" value="Disease_R_plants"/>
</dbReference>
<evidence type="ECO:0000256" key="2">
    <source>
        <dbReference type="ARBA" id="ARBA00023054"/>
    </source>
</evidence>
<dbReference type="OMA" id="MANERNW"/>
<comment type="subcellular location">
    <subcellularLocation>
        <location evidence="1">Membrane</location>
        <topology evidence="1">Peripheral membrane protein</topology>
    </subcellularLocation>
</comment>
<reference evidence="5 6" key="1">
    <citation type="journal article" date="2014" name="Nat. Genet.">
        <title>Genome sequence of the hot pepper provides insights into the evolution of pungency in Capsicum species.</title>
        <authorList>
            <person name="Kim S."/>
            <person name="Park M."/>
            <person name="Yeom S.I."/>
            <person name="Kim Y.M."/>
            <person name="Lee J.M."/>
            <person name="Lee H.A."/>
            <person name="Seo E."/>
            <person name="Choi J."/>
            <person name="Cheong K."/>
            <person name="Kim K.T."/>
            <person name="Jung K."/>
            <person name="Lee G.W."/>
            <person name="Oh S.K."/>
            <person name="Bae C."/>
            <person name="Kim S.B."/>
            <person name="Lee H.Y."/>
            <person name="Kim S.Y."/>
            <person name="Kim M.S."/>
            <person name="Kang B.C."/>
            <person name="Jo Y.D."/>
            <person name="Yang H.B."/>
            <person name="Jeong H.J."/>
            <person name="Kang W.H."/>
            <person name="Kwon J.K."/>
            <person name="Shin C."/>
            <person name="Lim J.Y."/>
            <person name="Park J.H."/>
            <person name="Huh J.H."/>
            <person name="Kim J.S."/>
            <person name="Kim B.D."/>
            <person name="Cohen O."/>
            <person name="Paran I."/>
            <person name="Suh M.C."/>
            <person name="Lee S.B."/>
            <person name="Kim Y.K."/>
            <person name="Shin Y."/>
            <person name="Noh S.J."/>
            <person name="Park J."/>
            <person name="Seo Y.S."/>
            <person name="Kwon S.Y."/>
            <person name="Kim H.A."/>
            <person name="Park J.M."/>
            <person name="Kim H.J."/>
            <person name="Choi S.B."/>
            <person name="Bosland P.W."/>
            <person name="Reeves G."/>
            <person name="Jo S.H."/>
            <person name="Lee B.W."/>
            <person name="Cho H.T."/>
            <person name="Choi H.S."/>
            <person name="Lee M.S."/>
            <person name="Yu Y."/>
            <person name="Do Choi Y."/>
            <person name="Park B.S."/>
            <person name="van Deynze A."/>
            <person name="Ashrafi H."/>
            <person name="Hill T."/>
            <person name="Kim W.T."/>
            <person name="Pai H.S."/>
            <person name="Ahn H.K."/>
            <person name="Yeam I."/>
            <person name="Giovannoni J.J."/>
            <person name="Rose J.K."/>
            <person name="Sorensen I."/>
            <person name="Lee S.J."/>
            <person name="Kim R.W."/>
            <person name="Choi I.Y."/>
            <person name="Choi B.S."/>
            <person name="Lim J.S."/>
            <person name="Lee Y.H."/>
            <person name="Choi D."/>
        </authorList>
    </citation>
    <scope>NUCLEOTIDE SEQUENCE [LARGE SCALE GENOMIC DNA]</scope>
    <source>
        <strain evidence="6">cv. CM334</strain>
    </source>
</reference>
<evidence type="ECO:0000259" key="4">
    <source>
        <dbReference type="Pfam" id="PF00931"/>
    </source>
</evidence>
<dbReference type="SUPFAM" id="SSF52058">
    <property type="entry name" value="L domain-like"/>
    <property type="match status" value="1"/>
</dbReference>
<dbReference type="Proteomes" id="UP000222542">
    <property type="component" value="Unassembled WGS sequence"/>
</dbReference>